<dbReference type="SUPFAM" id="SSF47413">
    <property type="entry name" value="lambda repressor-like DNA-binding domains"/>
    <property type="match status" value="1"/>
</dbReference>
<feature type="region of interest" description="Disordered" evidence="1">
    <location>
        <begin position="271"/>
        <end position="296"/>
    </location>
</feature>
<protein>
    <submittedName>
        <fullName evidence="3">Helix-turn-helix domain-containing protein</fullName>
    </submittedName>
</protein>
<keyword evidence="4" id="KW-1185">Reference proteome</keyword>
<proteinExistence type="predicted"/>
<comment type="caution">
    <text evidence="3">The sequence shown here is derived from an EMBL/GenBank/DDBJ whole genome shotgun (WGS) entry which is preliminary data.</text>
</comment>
<dbReference type="Pfam" id="PF13560">
    <property type="entry name" value="HTH_31"/>
    <property type="match status" value="1"/>
</dbReference>
<dbReference type="GO" id="GO:0003677">
    <property type="term" value="F:DNA binding"/>
    <property type="evidence" value="ECO:0007669"/>
    <property type="project" value="InterPro"/>
</dbReference>
<dbReference type="AlphaFoldDB" id="A0A5C8UP40"/>
<dbReference type="RefSeq" id="WP_147783738.1">
    <property type="nucleotide sequence ID" value="NZ_VRMG01000008.1"/>
</dbReference>
<gene>
    <name evidence="3" type="ORF">FVP33_11105</name>
</gene>
<dbReference type="PANTHER" id="PTHR35010">
    <property type="entry name" value="BLL4672 PROTEIN-RELATED"/>
    <property type="match status" value="1"/>
</dbReference>
<evidence type="ECO:0000313" key="4">
    <source>
        <dbReference type="Proteomes" id="UP000321379"/>
    </source>
</evidence>
<dbReference type="Pfam" id="PF17765">
    <property type="entry name" value="MLTR_LBD"/>
    <property type="match status" value="1"/>
</dbReference>
<dbReference type="InterPro" id="IPR001387">
    <property type="entry name" value="Cro/C1-type_HTH"/>
</dbReference>
<evidence type="ECO:0000256" key="1">
    <source>
        <dbReference type="SAM" id="MobiDB-lite"/>
    </source>
</evidence>
<evidence type="ECO:0000259" key="2">
    <source>
        <dbReference type="SMART" id="SM00530"/>
    </source>
</evidence>
<dbReference type="Gene3D" id="3.30.450.180">
    <property type="match status" value="1"/>
</dbReference>
<dbReference type="PANTHER" id="PTHR35010:SF2">
    <property type="entry name" value="BLL4672 PROTEIN"/>
    <property type="match status" value="1"/>
</dbReference>
<dbReference type="SMART" id="SM00530">
    <property type="entry name" value="HTH_XRE"/>
    <property type="match status" value="1"/>
</dbReference>
<reference evidence="3 4" key="1">
    <citation type="submission" date="2019-08" db="EMBL/GenBank/DDBJ databases">
        <title>Bacterial whole genome sequence for Glaciihabitans sp. CHu50b-6-2.</title>
        <authorList>
            <person name="Jin L."/>
        </authorList>
    </citation>
    <scope>NUCLEOTIDE SEQUENCE [LARGE SCALE GENOMIC DNA]</scope>
    <source>
        <strain evidence="3 4">CHu50b-6-2</strain>
    </source>
</reference>
<dbReference type="CDD" id="cd00093">
    <property type="entry name" value="HTH_XRE"/>
    <property type="match status" value="1"/>
</dbReference>
<dbReference type="InterPro" id="IPR010982">
    <property type="entry name" value="Lambda_DNA-bd_dom_sf"/>
</dbReference>
<name>A0A5C8UP40_9MICO</name>
<dbReference type="Gene3D" id="1.10.260.40">
    <property type="entry name" value="lambda repressor-like DNA-binding domains"/>
    <property type="match status" value="1"/>
</dbReference>
<feature type="domain" description="HTH cro/C1-type" evidence="2">
    <location>
        <begin position="10"/>
        <end position="82"/>
    </location>
</feature>
<organism evidence="3 4">
    <name type="scientific">Lacisediminihabitans profunda</name>
    <dbReference type="NCBI Taxonomy" id="2594790"/>
    <lineage>
        <taxon>Bacteria</taxon>
        <taxon>Bacillati</taxon>
        <taxon>Actinomycetota</taxon>
        <taxon>Actinomycetes</taxon>
        <taxon>Micrococcales</taxon>
        <taxon>Microbacteriaceae</taxon>
        <taxon>Lacisediminihabitans</taxon>
    </lineage>
</organism>
<dbReference type="InterPro" id="IPR041413">
    <property type="entry name" value="MLTR_LBD"/>
</dbReference>
<evidence type="ECO:0000313" key="3">
    <source>
        <dbReference type="EMBL" id="TXN29694.1"/>
    </source>
</evidence>
<accession>A0A5C8UP40</accession>
<dbReference type="Proteomes" id="UP000321379">
    <property type="component" value="Unassembled WGS sequence"/>
</dbReference>
<sequence length="296" mass="32546">MESGNRLGEYLRARREILTPEDAGLPQTNRRRVQGLRRDEAASLAGISTEYYLQLEQGDDAHPSEQVLRGLARALQLDEHATAHLHRLAHPGSGRRRAAPEGERASTSMQNLIASWTDQAAFVQGRLMDVLAANPLAMALSPIYTPGVNGLRAAFLDPTMREFNRDWDDMVARTVAGLRALVGPDVDDPDLTQLVGELSVRSADFRRLWARQDMRPKASGVTLLQHPIVGPLDLQYEKLAIAGTEGQTLVIFHAESGSESAGALRRLAETVPATPAQEDERQLTPPVSIDSKRRQL</sequence>
<dbReference type="EMBL" id="VRMG01000008">
    <property type="protein sequence ID" value="TXN29694.1"/>
    <property type="molecule type" value="Genomic_DNA"/>
</dbReference>